<sequence length="57" mass="6723">MRCAAALMRRWERWVVGGTRRGRGRPKKYWGEVIRQDMVQLWITEDMTLDSGSRVLG</sequence>
<reference evidence="1" key="2">
    <citation type="submission" date="2015-06" db="UniProtKB">
        <authorList>
            <consortium name="EnsemblPlants"/>
        </authorList>
    </citation>
    <scope>IDENTIFICATION</scope>
    <source>
        <strain evidence="1">DM1-3 516 R44</strain>
    </source>
</reference>
<dbReference type="Gramene" id="PGSC0003DMT400050320">
    <property type="protein sequence ID" value="PGSC0003DMT400050320"/>
    <property type="gene ID" value="PGSC0003DMG400019552"/>
</dbReference>
<proteinExistence type="predicted"/>
<keyword evidence="2" id="KW-1185">Reference proteome</keyword>
<accession>M1BQ44</accession>
<dbReference type="PaxDb" id="4113-PGSC0003DMT400050320"/>
<dbReference type="PANTHER" id="PTHR46238">
    <property type="entry name" value="REVERSE TRANSCRIPTASE DOMAIN-CONTAINING PROTEIN"/>
    <property type="match status" value="1"/>
</dbReference>
<organism evidence="1 2">
    <name type="scientific">Solanum tuberosum</name>
    <name type="common">Potato</name>
    <dbReference type="NCBI Taxonomy" id="4113"/>
    <lineage>
        <taxon>Eukaryota</taxon>
        <taxon>Viridiplantae</taxon>
        <taxon>Streptophyta</taxon>
        <taxon>Embryophyta</taxon>
        <taxon>Tracheophyta</taxon>
        <taxon>Spermatophyta</taxon>
        <taxon>Magnoliopsida</taxon>
        <taxon>eudicotyledons</taxon>
        <taxon>Gunneridae</taxon>
        <taxon>Pentapetalae</taxon>
        <taxon>asterids</taxon>
        <taxon>lamiids</taxon>
        <taxon>Solanales</taxon>
        <taxon>Solanaceae</taxon>
        <taxon>Solanoideae</taxon>
        <taxon>Solaneae</taxon>
        <taxon>Solanum</taxon>
    </lineage>
</organism>
<protein>
    <submittedName>
        <fullName evidence="1">Polyprotein</fullName>
    </submittedName>
</protein>
<reference evidence="2" key="1">
    <citation type="journal article" date="2011" name="Nature">
        <title>Genome sequence and analysis of the tuber crop potato.</title>
        <authorList>
            <consortium name="The Potato Genome Sequencing Consortium"/>
        </authorList>
    </citation>
    <scope>NUCLEOTIDE SEQUENCE [LARGE SCALE GENOMIC DNA]</scope>
    <source>
        <strain evidence="2">cv. DM1-3 516 R44</strain>
    </source>
</reference>
<dbReference type="PANTHER" id="PTHR46238:SF8">
    <property type="entry name" value="ENDONUCLEASE_EXONUCLEASE_PHOSPHATASE DOMAIN-CONTAINING PROTEIN"/>
    <property type="match status" value="1"/>
</dbReference>
<evidence type="ECO:0000313" key="1">
    <source>
        <dbReference type="EnsemblPlants" id="PGSC0003DMT400050320"/>
    </source>
</evidence>
<dbReference type="InParanoid" id="M1BQ44"/>
<dbReference type="HOGENOM" id="CLU_3036142_0_0_1"/>
<dbReference type="EnsemblPlants" id="PGSC0003DMT400050320">
    <property type="protein sequence ID" value="PGSC0003DMT400050320"/>
    <property type="gene ID" value="PGSC0003DMG400019552"/>
</dbReference>
<evidence type="ECO:0000313" key="2">
    <source>
        <dbReference type="Proteomes" id="UP000011115"/>
    </source>
</evidence>
<dbReference type="AlphaFoldDB" id="M1BQ44"/>
<name>M1BQ44_SOLTU</name>
<dbReference type="Proteomes" id="UP000011115">
    <property type="component" value="Unassembled WGS sequence"/>
</dbReference>